<dbReference type="Proteomes" id="UP000051497">
    <property type="component" value="Unassembled WGS sequence"/>
</dbReference>
<evidence type="ECO:0000256" key="8">
    <source>
        <dbReference type="ARBA" id="ARBA00023136"/>
    </source>
</evidence>
<keyword evidence="17" id="KW-1185">Reference proteome</keyword>
<dbReference type="NCBIfam" id="TIGR02193">
    <property type="entry name" value="heptsyl_trn_I"/>
    <property type="match status" value="1"/>
</dbReference>
<dbReference type="GO" id="GO:0009244">
    <property type="term" value="P:lipopolysaccharide core region biosynthetic process"/>
    <property type="evidence" value="ECO:0007669"/>
    <property type="project" value="InterPro"/>
</dbReference>
<keyword evidence="4" id="KW-0997">Cell inner membrane</keyword>
<evidence type="ECO:0000256" key="1">
    <source>
        <dbReference type="ARBA" id="ARBA00004515"/>
    </source>
</evidence>
<comment type="subcellular location">
    <subcellularLocation>
        <location evidence="1">Cell inner membrane</location>
        <topology evidence="1">Peripheral membrane protein</topology>
        <orientation evidence="1">Cytoplasmic side</orientation>
    </subcellularLocation>
</comment>
<evidence type="ECO:0000256" key="9">
    <source>
        <dbReference type="ARBA" id="ARBA00043995"/>
    </source>
</evidence>
<evidence type="ECO:0000313" key="17">
    <source>
        <dbReference type="Proteomes" id="UP000051497"/>
    </source>
</evidence>
<name>A0A0Q9Y9Y3_9GAMM</name>
<protein>
    <recommendedName>
        <fullName evidence="11">Lipopolysaccharide heptosyltransferase 1</fullName>
        <ecNumber evidence="10">2.4.99.23</ecNumber>
    </recommendedName>
    <alternativeName>
        <fullName evidence="12">ADP-heptose:lipopolysaccharide heptosyltransferase I</fullName>
    </alternativeName>
</protein>
<keyword evidence="5" id="KW-0328">Glycosyltransferase</keyword>
<gene>
    <name evidence="14" type="primary">rfaC_2</name>
    <name evidence="15" type="synonym">rfaC_1</name>
    <name evidence="16" type="synonym">waaC</name>
    <name evidence="16" type="ORF">HT99x_001695</name>
    <name evidence="15" type="ORF">HT99x_01830</name>
    <name evidence="14" type="ORF">HT99x_03177</name>
</gene>
<dbReference type="EMBL" id="LKAJ02000001">
    <property type="protein sequence ID" value="MCS5710134.1"/>
    <property type="molecule type" value="Genomic_DNA"/>
</dbReference>
<evidence type="ECO:0000256" key="2">
    <source>
        <dbReference type="ARBA" id="ARBA00004713"/>
    </source>
</evidence>
<evidence type="ECO:0000256" key="13">
    <source>
        <dbReference type="ARBA" id="ARBA00049201"/>
    </source>
</evidence>
<keyword evidence="8" id="KW-0472">Membrane</keyword>
<dbReference type="GO" id="GO:0005829">
    <property type="term" value="C:cytosol"/>
    <property type="evidence" value="ECO:0007669"/>
    <property type="project" value="TreeGrafter"/>
</dbReference>
<evidence type="ECO:0000313" key="15">
    <source>
        <dbReference type="EMBL" id="KRG20910.1"/>
    </source>
</evidence>
<dbReference type="RefSeq" id="WP_075066459.1">
    <property type="nucleotide sequence ID" value="NZ_LKAJ02000001.1"/>
</dbReference>
<sequence>MKKILIIKMSSMGDVIHTLPAITDAKAVFPNIEFDWVVEPGFAEIPLWHPAVNQVIKAPLRRWRRSLWQAYQQGECSAFIKTLRETHYDLIIDAQGLIKSAMIACLAKGKRVGLHYGSAREKWASLFYEQRVEVPWQQHAVERVRQLFAGALQYAVPQTPPQYGVDTTRLPTLSYGDDTIFFLHGTTWSTKHWPPSFWEQLAYIVGQSGYHVLLPWGNEQEKSRALAIQQYCQQHQVSKVPTVLPKHSLAELTTLLSQAKGVVAVDTGLGHMAAAMAVPTVSLYGPTSPQLTGAYGPWQHHIKSTLACSPCFGRECRQGQSFAVMPPCFESMTPSTVWQGLKKLMNDYQTSIWQPINLS</sequence>
<evidence type="ECO:0000313" key="16">
    <source>
        <dbReference type="EMBL" id="MCS5710134.1"/>
    </source>
</evidence>
<dbReference type="STRING" id="295108.HT99x_01830"/>
<dbReference type="PATRIC" id="fig|1590043.3.peg.1868"/>
<comment type="similarity">
    <text evidence="9">Belongs to the glycosyltransferase 9 family.</text>
</comment>
<reference evidence="16" key="2">
    <citation type="journal article" date="2016" name="Genome Announc.">
        <title>Draft Genome Sequences of Two Novel Amoeba-Resistant Intranuclear Bacteria, 'Candidatus Berkiella cookevillensis' and 'Candidatus Berkiella aquae'.</title>
        <authorList>
            <person name="Mehari Y.T."/>
            <person name="Arivett B.A."/>
            <person name="Farone A.L."/>
            <person name="Gunderson J.H."/>
            <person name="Farone M.B."/>
        </authorList>
    </citation>
    <scope>NUCLEOTIDE SEQUENCE</scope>
    <source>
        <strain evidence="16">HT99</strain>
    </source>
</reference>
<dbReference type="EMBL" id="LKAJ01000007">
    <property type="protein sequence ID" value="KRG20910.1"/>
    <property type="molecule type" value="Genomic_DNA"/>
</dbReference>
<dbReference type="AlphaFoldDB" id="A0A0Q9Y9Y3"/>
<evidence type="ECO:0000256" key="4">
    <source>
        <dbReference type="ARBA" id="ARBA00022519"/>
    </source>
</evidence>
<dbReference type="InterPro" id="IPR002201">
    <property type="entry name" value="Glyco_trans_9"/>
</dbReference>
<evidence type="ECO:0000256" key="5">
    <source>
        <dbReference type="ARBA" id="ARBA00022676"/>
    </source>
</evidence>
<dbReference type="PANTHER" id="PTHR30160:SF19">
    <property type="entry name" value="LIPOPOLYSACCHARIDE HEPTOSYLTRANSFERASE 1"/>
    <property type="match status" value="1"/>
</dbReference>
<evidence type="ECO:0000256" key="3">
    <source>
        <dbReference type="ARBA" id="ARBA00022475"/>
    </source>
</evidence>
<reference evidence="14" key="1">
    <citation type="submission" date="2015-09" db="EMBL/GenBank/DDBJ databases">
        <title>Draft Genome Sequences of Two Novel Amoeba-resistant Intranuclear Bacteria, Candidatus Berkiella cookevillensis and Candidatus Berkiella aquae.</title>
        <authorList>
            <person name="Mehari Y.T."/>
            <person name="Arivett B.A."/>
            <person name="Farone A.L."/>
            <person name="Gunderson J.H."/>
            <person name="Farone M.B."/>
        </authorList>
    </citation>
    <scope>NUCLEOTIDE SEQUENCE [LARGE SCALE GENOMIC DNA]</scope>
    <source>
        <strain evidence="14">HT99</strain>
    </source>
</reference>
<dbReference type="GO" id="GO:0005886">
    <property type="term" value="C:plasma membrane"/>
    <property type="evidence" value="ECO:0007669"/>
    <property type="project" value="UniProtKB-SubCell"/>
</dbReference>
<accession>A0A0Q9Y9Y3</accession>
<comment type="catalytic activity">
    <reaction evidence="13">
        <text>an alpha-Kdo-(2-&gt;4)-alpha-Kdo-(2-&gt;6)-lipid A + ADP-L-glycero-beta-D-manno-heptose = an L-alpha-D-Hep-(1-&gt;5)-[alpha-Kdo-(2-&gt;4)]-alpha-Kdo-(2-&gt;6)-lipid A + ADP + H(+)</text>
        <dbReference type="Rhea" id="RHEA:74067"/>
        <dbReference type="ChEBI" id="CHEBI:15378"/>
        <dbReference type="ChEBI" id="CHEBI:61506"/>
        <dbReference type="ChEBI" id="CHEBI:176431"/>
        <dbReference type="ChEBI" id="CHEBI:193068"/>
        <dbReference type="ChEBI" id="CHEBI:456216"/>
        <dbReference type="EC" id="2.4.99.23"/>
    </reaction>
</comment>
<keyword evidence="6 14" id="KW-0808">Transferase</keyword>
<keyword evidence="3" id="KW-1003">Cell membrane</keyword>
<dbReference type="PANTHER" id="PTHR30160">
    <property type="entry name" value="TETRAACYLDISACCHARIDE 4'-KINASE-RELATED"/>
    <property type="match status" value="1"/>
</dbReference>
<proteinExistence type="inferred from homology"/>
<comment type="pathway">
    <text evidence="2">Bacterial outer membrane biogenesis; LPS core biosynthesis.</text>
</comment>
<dbReference type="EMBL" id="LKAJ01000027">
    <property type="protein sequence ID" value="KRG17567.1"/>
    <property type="molecule type" value="Genomic_DNA"/>
</dbReference>
<evidence type="ECO:0000256" key="6">
    <source>
        <dbReference type="ARBA" id="ARBA00022679"/>
    </source>
</evidence>
<dbReference type="CDD" id="cd03789">
    <property type="entry name" value="GT9_LPS_heptosyltransferase"/>
    <property type="match status" value="1"/>
</dbReference>
<keyword evidence="7" id="KW-0448">Lipopolysaccharide biosynthesis</keyword>
<dbReference type="InterPro" id="IPR051199">
    <property type="entry name" value="LPS_LOS_Heptosyltrfase"/>
</dbReference>
<evidence type="ECO:0000256" key="12">
    <source>
        <dbReference type="ARBA" id="ARBA00044330"/>
    </source>
</evidence>
<dbReference type="OrthoDB" id="9767552at2"/>
<evidence type="ECO:0000256" key="7">
    <source>
        <dbReference type="ARBA" id="ARBA00022985"/>
    </source>
</evidence>
<reference evidence="16" key="3">
    <citation type="submission" date="2021-06" db="EMBL/GenBank/DDBJ databases">
        <title>Genomic Description and Analysis of Intracellular Bacteria, Candidatus Berkiella cookevillensis and Candidatus Berkiella aquae.</title>
        <authorList>
            <person name="Kidane D.T."/>
            <person name="Mehari Y.T."/>
            <person name="Rice F.C."/>
            <person name="Arivett B.A."/>
            <person name="Farone A.L."/>
            <person name="Berk S.G."/>
            <person name="Farone M.B."/>
        </authorList>
    </citation>
    <scope>NUCLEOTIDE SEQUENCE</scope>
    <source>
        <strain evidence="16">HT99</strain>
    </source>
</reference>
<organism evidence="14">
    <name type="scientific">Candidatus Berkiella aquae</name>
    <dbReference type="NCBI Taxonomy" id="295108"/>
    <lineage>
        <taxon>Bacteria</taxon>
        <taxon>Pseudomonadati</taxon>
        <taxon>Pseudomonadota</taxon>
        <taxon>Gammaproteobacteria</taxon>
        <taxon>Candidatus Berkiellales</taxon>
        <taxon>Candidatus Berkiellaceae</taxon>
        <taxon>Candidatus Berkiella</taxon>
    </lineage>
</organism>
<evidence type="ECO:0000256" key="10">
    <source>
        <dbReference type="ARBA" id="ARBA00044041"/>
    </source>
</evidence>
<dbReference type="EC" id="2.4.99.23" evidence="10"/>
<dbReference type="InterPro" id="IPR011908">
    <property type="entry name" value="LipoPS_heptosylTferase-I"/>
</dbReference>
<dbReference type="Pfam" id="PF01075">
    <property type="entry name" value="Glyco_transf_9"/>
    <property type="match status" value="1"/>
</dbReference>
<dbReference type="Gene3D" id="3.40.50.2000">
    <property type="entry name" value="Glycogen Phosphorylase B"/>
    <property type="match status" value="2"/>
</dbReference>
<evidence type="ECO:0000256" key="11">
    <source>
        <dbReference type="ARBA" id="ARBA00044190"/>
    </source>
</evidence>
<dbReference type="SUPFAM" id="SSF53756">
    <property type="entry name" value="UDP-Glycosyltransferase/glycogen phosphorylase"/>
    <property type="match status" value="1"/>
</dbReference>
<evidence type="ECO:0000313" key="14">
    <source>
        <dbReference type="EMBL" id="KRG17567.1"/>
    </source>
</evidence>
<dbReference type="GO" id="GO:0008713">
    <property type="term" value="F:ADP-heptose-lipopolysaccharide heptosyltransferase activity"/>
    <property type="evidence" value="ECO:0007669"/>
    <property type="project" value="TreeGrafter"/>
</dbReference>
<comment type="caution">
    <text evidence="14">The sequence shown here is derived from an EMBL/GenBank/DDBJ whole genome shotgun (WGS) entry which is preliminary data.</text>
</comment>